<accession>A0A5M6CBT4</accession>
<dbReference type="GO" id="GO:0005096">
    <property type="term" value="F:GTPase activator activity"/>
    <property type="evidence" value="ECO:0007669"/>
    <property type="project" value="TreeGrafter"/>
</dbReference>
<reference evidence="2" key="2">
    <citation type="submission" date="2024-01" db="EMBL/GenBank/DDBJ databases">
        <title>Comparative genomics of Cryptococcus and Kwoniella reveals pathogenesis evolution and contrasting modes of karyotype evolution via chromosome fusion or intercentromeric recombination.</title>
        <authorList>
            <person name="Coelho M.A."/>
            <person name="David-Palma M."/>
            <person name="Shea T."/>
            <person name="Bowers K."/>
            <person name="McGinley-Smith S."/>
            <person name="Mohammad A.W."/>
            <person name="Gnirke A."/>
            <person name="Yurkov A.M."/>
            <person name="Nowrousian M."/>
            <person name="Sun S."/>
            <person name="Cuomo C.A."/>
            <person name="Heitman J."/>
        </authorList>
    </citation>
    <scope>NUCLEOTIDE SEQUENCE</scope>
    <source>
        <strain evidence="2">CBS 12478</strain>
    </source>
</reference>
<dbReference type="GO" id="GO:0005794">
    <property type="term" value="C:Golgi apparatus"/>
    <property type="evidence" value="ECO:0007669"/>
    <property type="project" value="TreeGrafter"/>
</dbReference>
<dbReference type="EMBL" id="CP144063">
    <property type="protein sequence ID" value="WWD22517.1"/>
    <property type="molecule type" value="Genomic_DNA"/>
</dbReference>
<dbReference type="OrthoDB" id="26371at2759"/>
<dbReference type="Pfam" id="PF00566">
    <property type="entry name" value="RabGAP-TBC"/>
    <property type="match status" value="1"/>
</dbReference>
<sequence length="647" mass="72136">MPFQPPTRPHSANPQMSIDAISIFPRASTKTTPRPDIQRGSSMSSFGRMSRDVDDWDDPWDSSSDKEDQEELSTASSVGAGSRLGTSGSTVESEGSKTVPIPATRRETEGQRPSVDTAGVATSWNSTSYHHVSHPSPSSPTRPNLVPAKTYSEGVPPPAPGTSVNGSPNRGAKGTNGSGSRLPPGGAWEIVEPSELREEEEVEPVKVGREAVREDVEDILRDPLQLLQSLSIDPPSTPSGSHPNPSSTFPFLTPTGYESPTSSTAQSSSTSFLSSPEVGTSTRSPSTPRASTRKEGISRSRSMRTERKREKFAKVLRGREQDGGGVDLAELRKLAWSGVPEEVRPIVWQLLLNYLPLPVQPRLTTLTRKRKEYSQLVDQYFGRGLAALDQQIWHQIEIDVPRTRPGTGLWGCEKTQRSLERILYVWAIRHPASGYVQGINDLVTPFFEVFLSAYIDTDPEIFDVAHLESHVLSAIEADSFWCLTKLLDGIQDNYISQQPGIQRLVRRMSELVKRIDAPLAAHFEDQGVEFMQFAFRWMNCLLMREMSVKCTIRMWDTYLAEGTDAFSQFHLYVCSALLVKYSERLREMDFQEMIMFLQCLPTQSWTDHQVELLLSEAYVLKTVWQGAENHFANMPNGQQGQFGMLGR</sequence>
<dbReference type="PROSITE" id="PS50086">
    <property type="entry name" value="TBC_RABGAP"/>
    <property type="match status" value="1"/>
</dbReference>
<dbReference type="GeneID" id="43586038"/>
<feature type="compositionally biased region" description="Low complexity" evidence="1">
    <location>
        <begin position="126"/>
        <end position="136"/>
    </location>
</feature>
<dbReference type="FunFam" id="1.10.8.270:FF:000037">
    <property type="entry name" value="TBC1 domain family member 22A"/>
    <property type="match status" value="1"/>
</dbReference>
<dbReference type="InterPro" id="IPR000195">
    <property type="entry name" value="Rab-GAP-TBC_dom"/>
</dbReference>
<dbReference type="RefSeq" id="XP_031863487.1">
    <property type="nucleotide sequence ID" value="XM_032001930.1"/>
</dbReference>
<feature type="compositionally biased region" description="Low complexity" evidence="1">
    <location>
        <begin position="259"/>
        <end position="290"/>
    </location>
</feature>
<gene>
    <name evidence="2" type="ORF">CI109_107010</name>
</gene>
<evidence type="ECO:0000313" key="3">
    <source>
        <dbReference type="Proteomes" id="UP000322225"/>
    </source>
</evidence>
<feature type="region of interest" description="Disordered" evidence="1">
    <location>
        <begin position="1"/>
        <end position="311"/>
    </location>
</feature>
<feature type="compositionally biased region" description="Basic and acidic residues" evidence="1">
    <location>
        <begin position="292"/>
        <end position="311"/>
    </location>
</feature>
<keyword evidence="3" id="KW-1185">Reference proteome</keyword>
<dbReference type="FunFam" id="1.10.472.80:FF:000001">
    <property type="entry name" value="TBC1 domain family member 22B"/>
    <property type="match status" value="1"/>
</dbReference>
<dbReference type="AlphaFoldDB" id="A0A5M6CBT4"/>
<evidence type="ECO:0000313" key="2">
    <source>
        <dbReference type="EMBL" id="WWD22517.1"/>
    </source>
</evidence>
<protein>
    <submittedName>
        <fullName evidence="2">Uncharacterized protein</fullName>
    </submittedName>
</protein>
<dbReference type="SMART" id="SM00164">
    <property type="entry name" value="TBC"/>
    <property type="match status" value="1"/>
</dbReference>
<proteinExistence type="predicted"/>
<dbReference type="KEGG" id="ksn:43586038"/>
<reference evidence="2" key="1">
    <citation type="submission" date="2017-08" db="EMBL/GenBank/DDBJ databases">
        <authorList>
            <person name="Cuomo C."/>
            <person name="Billmyre B."/>
            <person name="Heitman J."/>
        </authorList>
    </citation>
    <scope>NUCLEOTIDE SEQUENCE</scope>
    <source>
        <strain evidence="2">CBS 12478</strain>
    </source>
</reference>
<dbReference type="InterPro" id="IPR035969">
    <property type="entry name" value="Rab-GAP_TBC_sf"/>
</dbReference>
<name>A0A5M6CBT4_9TREE</name>
<dbReference type="PANTHER" id="PTHR22957:SF26">
    <property type="entry name" value="LD44506P"/>
    <property type="match status" value="1"/>
</dbReference>
<evidence type="ECO:0000256" key="1">
    <source>
        <dbReference type="SAM" id="MobiDB-lite"/>
    </source>
</evidence>
<dbReference type="Gene3D" id="1.10.8.270">
    <property type="entry name" value="putative rabgap domain of human tbc1 domain family member 14 like domains"/>
    <property type="match status" value="1"/>
</dbReference>
<dbReference type="SUPFAM" id="SSF47923">
    <property type="entry name" value="Ypt/Rab-GAP domain of gyp1p"/>
    <property type="match status" value="2"/>
</dbReference>
<dbReference type="Gene3D" id="1.10.472.80">
    <property type="entry name" value="Ypt/Rab-GAP domain of gyp1p, domain 3"/>
    <property type="match status" value="1"/>
</dbReference>
<dbReference type="PANTHER" id="PTHR22957">
    <property type="entry name" value="TBC1 DOMAIN FAMILY MEMBER GTPASE-ACTIVATING PROTEIN"/>
    <property type="match status" value="1"/>
</dbReference>
<feature type="compositionally biased region" description="Polar residues" evidence="1">
    <location>
        <begin position="238"/>
        <end position="250"/>
    </location>
</feature>
<dbReference type="Proteomes" id="UP000322225">
    <property type="component" value="Chromosome 13"/>
</dbReference>
<feature type="compositionally biased region" description="Basic and acidic residues" evidence="1">
    <location>
        <begin position="203"/>
        <end position="221"/>
    </location>
</feature>
<organism evidence="2 3">
    <name type="scientific">Kwoniella shandongensis</name>
    <dbReference type="NCBI Taxonomy" id="1734106"/>
    <lineage>
        <taxon>Eukaryota</taxon>
        <taxon>Fungi</taxon>
        <taxon>Dikarya</taxon>
        <taxon>Basidiomycota</taxon>
        <taxon>Agaricomycotina</taxon>
        <taxon>Tremellomycetes</taxon>
        <taxon>Tremellales</taxon>
        <taxon>Cryptococcaceae</taxon>
        <taxon>Kwoniella</taxon>
    </lineage>
</organism>
<feature type="compositionally biased region" description="Low complexity" evidence="1">
    <location>
        <begin position="39"/>
        <end position="48"/>
    </location>
</feature>